<dbReference type="EMBL" id="NAJO01000012">
    <property type="protein sequence ID" value="OQO08632.1"/>
    <property type="molecule type" value="Genomic_DNA"/>
</dbReference>
<dbReference type="AlphaFoldDB" id="A0A1V8TBR2"/>
<keyword evidence="6" id="KW-1185">Reference proteome</keyword>
<dbReference type="Gene3D" id="1.20.1250.20">
    <property type="entry name" value="MFS general substrate transporter like domains"/>
    <property type="match status" value="1"/>
</dbReference>
<dbReference type="Proteomes" id="UP000192596">
    <property type="component" value="Unassembled WGS sequence"/>
</dbReference>
<dbReference type="OrthoDB" id="4179303at2759"/>
<evidence type="ECO:0000313" key="6">
    <source>
        <dbReference type="Proteomes" id="UP000192596"/>
    </source>
</evidence>
<feature type="transmembrane region" description="Helical" evidence="3">
    <location>
        <begin position="1176"/>
        <end position="1201"/>
    </location>
</feature>
<dbReference type="CDD" id="cd17352">
    <property type="entry name" value="MFS_MCT_SLC16"/>
    <property type="match status" value="1"/>
</dbReference>
<feature type="transmembrane region" description="Helical" evidence="3">
    <location>
        <begin position="925"/>
        <end position="947"/>
    </location>
</feature>
<feature type="transmembrane region" description="Helical" evidence="3">
    <location>
        <begin position="1043"/>
        <end position="1063"/>
    </location>
</feature>
<dbReference type="InterPro" id="IPR021838">
    <property type="entry name" value="DUF3431"/>
</dbReference>
<feature type="transmembrane region" description="Helical" evidence="3">
    <location>
        <begin position="1084"/>
        <end position="1109"/>
    </location>
</feature>
<feature type="compositionally biased region" description="Basic and acidic residues" evidence="2">
    <location>
        <begin position="826"/>
        <end position="841"/>
    </location>
</feature>
<comment type="caution">
    <text evidence="5">The sequence shown here is derived from an EMBL/GenBank/DDBJ whole genome shotgun (WGS) entry which is preliminary data.</text>
</comment>
<dbReference type="PANTHER" id="PTHR37490:SF3">
    <property type="entry name" value="DUF3431 DOMAIN CONTAINING PROTEIN"/>
    <property type="match status" value="1"/>
</dbReference>
<accession>A0A1V8TBR2</accession>
<feature type="domain" description="Major facilitator superfamily (MFS) profile" evidence="4">
    <location>
        <begin position="1085"/>
        <end position="1277"/>
    </location>
</feature>
<feature type="compositionally biased region" description="Acidic residues" evidence="2">
    <location>
        <begin position="323"/>
        <end position="341"/>
    </location>
</feature>
<feature type="transmembrane region" description="Helical" evidence="3">
    <location>
        <begin position="980"/>
        <end position="1003"/>
    </location>
</feature>
<dbReference type="PANTHER" id="PTHR37490">
    <property type="entry name" value="EXPRESSED PROTEIN"/>
    <property type="match status" value="1"/>
</dbReference>
<feature type="region of interest" description="Disordered" evidence="2">
    <location>
        <begin position="814"/>
        <end position="881"/>
    </location>
</feature>
<evidence type="ECO:0000256" key="3">
    <source>
        <dbReference type="SAM" id="Phobius"/>
    </source>
</evidence>
<feature type="compositionally biased region" description="Acidic residues" evidence="2">
    <location>
        <begin position="363"/>
        <end position="375"/>
    </location>
</feature>
<keyword evidence="3" id="KW-0472">Membrane</keyword>
<evidence type="ECO:0000259" key="4">
    <source>
        <dbReference type="PROSITE" id="PS50850"/>
    </source>
</evidence>
<dbReference type="InterPro" id="IPR036259">
    <property type="entry name" value="MFS_trans_sf"/>
</dbReference>
<protein>
    <recommendedName>
        <fullName evidence="4">Major facilitator superfamily (MFS) profile domain-containing protein</fullName>
    </recommendedName>
</protein>
<feature type="transmembrane region" description="Helical" evidence="3">
    <location>
        <begin position="1152"/>
        <end position="1170"/>
    </location>
</feature>
<keyword evidence="3" id="KW-0812">Transmembrane</keyword>
<dbReference type="GO" id="GO:0016020">
    <property type="term" value="C:membrane"/>
    <property type="evidence" value="ECO:0007669"/>
    <property type="project" value="UniProtKB-SubCell"/>
</dbReference>
<dbReference type="Pfam" id="PF07690">
    <property type="entry name" value="MFS_1"/>
    <property type="match status" value="1"/>
</dbReference>
<sequence length="1277" mass="141230">MKTYSFLSLSNELIRMILDQIEPDPDKTFSYMVPYFYDDAQDLPALGDAFETQFGTFDVTRFQEKVQEQRQIVESQYDVQVLQKAIGSFTSLQHVQLLRVQDEEDRAILRYVQQHADADALIHLEWAKACSHGSQTIGAALLVSKAPWSRFSSPMLSPQSAEFLSSAQPRSLSTLAERLTCLTLHFDDGNDLDSKMSELSNLFRTVFTSAKNMQAVHVGFPSHRPLTLPLEGVFHNVTWDKLVAFGVQGWKLNADEILGLALRHRDRLKGLRLRDVQLREGNMWKDVLSELRHAMSRLEWVSLRRIGYARSFDESWLAAGAEVLDDEPPGESESDSSEEDYVPVAGPSNATPAQELAGASSSDETDSEGDSDTDDEHGPDAHELDFPPLNSPITPASATWCKCNGKAYSDSVEHLGDNGFTIASGHNILPDLRNGRPDTSGRHGYTKLPPWKSPLPDGQLKAVGSNYTRALVLARTKAENTTWVDLELSDMLASGLLTTAIYVADDPTAPLHPPRNKGHEAMIYLSYIIDRYDALPDFSVFMHGHQFAWHNNEILDTDAAQMIRHLSPERVMRLGYMNLRCHWEPGCPAWLHPGVRERLSWKQEEHLIADSWAQIFPKDSIPTILAQPCCAQFAVSRERILATPKQRYVYLRDWLLRTELSDYLSGRVFEYIWQYVFTSSPSHCPSMSECYCDGYGFCFGSPEAFDYWFELQYNLNEAKNELQLWWKKADMIEEVKLRSPTGKVAQEADLDIPRVGRDEELEEEIKKIWAEMNRRKDAAFELGRNPAQRALEAGRTWRDGDGATLDREQHAPLSTVSHDGSLHSANDPEKAHDDASKDLDRSGSSGDEAGEKVTGSAAQPATAPAAGPPGGPPGGPPPNGGAQAWLQVLGGFFLFFNTWGVLNTFGVYQTYYESGQLFTATSSDISWIGSIQSFMVLLVGCFTGPVFDRGYLRHLLIAGTFLIVFGHMMLSLTHTFWQALLAQGFCIGIGGGLLFVPAVAILPTYWTTKIGLAIGIAASGSSTGGIIYPIVFYRLISQIGFAWSVRVLGFMALATLVIPIIVMRQRVKPPKARAIFDPTMFTDIPFLTFGFGAFLGFIGLYVEFFYISFYGQATGITSDSMSFYLVPILNAGSVFGRTLPNILSDKIGPFNVIIPGAFVCGILVLCNITVHNLGTIVTQALLFGFWSGIFIALPPVIFVALTKDKSKLGTRIGCGFAMFGCGVLAGGPGAGGILGNDNKNLHWKGTWTYGGVMLLAAGAIFLALRFMLVGAKFKVKV</sequence>
<feature type="transmembrane region" description="Helical" evidence="3">
    <location>
        <begin position="1121"/>
        <end position="1140"/>
    </location>
</feature>
<dbReference type="Pfam" id="PF11913">
    <property type="entry name" value="DUF3431"/>
    <property type="match status" value="1"/>
</dbReference>
<organism evidence="5 6">
    <name type="scientific">Cryoendolithus antarcticus</name>
    <dbReference type="NCBI Taxonomy" id="1507870"/>
    <lineage>
        <taxon>Eukaryota</taxon>
        <taxon>Fungi</taxon>
        <taxon>Dikarya</taxon>
        <taxon>Ascomycota</taxon>
        <taxon>Pezizomycotina</taxon>
        <taxon>Dothideomycetes</taxon>
        <taxon>Dothideomycetidae</taxon>
        <taxon>Cladosporiales</taxon>
        <taxon>Cladosporiaceae</taxon>
        <taxon>Cryoendolithus</taxon>
    </lineage>
</organism>
<dbReference type="SUPFAM" id="SSF103473">
    <property type="entry name" value="MFS general substrate transporter"/>
    <property type="match status" value="1"/>
</dbReference>
<feature type="compositionally biased region" description="Basic and acidic residues" evidence="2">
    <location>
        <begin position="376"/>
        <end position="385"/>
    </location>
</feature>
<evidence type="ECO:0000256" key="1">
    <source>
        <dbReference type="ARBA" id="ARBA00004141"/>
    </source>
</evidence>
<feature type="transmembrane region" description="Helical" evidence="3">
    <location>
        <begin position="1247"/>
        <end position="1268"/>
    </location>
</feature>
<dbReference type="PROSITE" id="PS50850">
    <property type="entry name" value="MFS"/>
    <property type="match status" value="1"/>
</dbReference>
<gene>
    <name evidence="5" type="ORF">B0A48_06502</name>
</gene>
<dbReference type="InParanoid" id="A0A1V8TBR2"/>
<reference evidence="6" key="1">
    <citation type="submission" date="2017-03" db="EMBL/GenBank/DDBJ databases">
        <title>Genomes of endolithic fungi from Antarctica.</title>
        <authorList>
            <person name="Coleine C."/>
            <person name="Masonjones S."/>
            <person name="Stajich J.E."/>
        </authorList>
    </citation>
    <scope>NUCLEOTIDE SEQUENCE [LARGE SCALE GENOMIC DNA]</scope>
    <source>
        <strain evidence="6">CCFEE 5527</strain>
    </source>
</reference>
<feature type="compositionally biased region" description="Low complexity" evidence="2">
    <location>
        <begin position="855"/>
        <end position="865"/>
    </location>
</feature>
<feature type="compositionally biased region" description="Pro residues" evidence="2">
    <location>
        <begin position="866"/>
        <end position="879"/>
    </location>
</feature>
<dbReference type="InterPro" id="IPR011701">
    <property type="entry name" value="MFS"/>
</dbReference>
<keyword evidence="3" id="KW-1133">Transmembrane helix</keyword>
<feature type="transmembrane region" description="Helical" evidence="3">
    <location>
        <begin position="1010"/>
        <end position="1031"/>
    </location>
</feature>
<evidence type="ECO:0000256" key="2">
    <source>
        <dbReference type="SAM" id="MobiDB-lite"/>
    </source>
</evidence>
<comment type="subcellular location">
    <subcellularLocation>
        <location evidence="1">Membrane</location>
        <topology evidence="1">Multi-pass membrane protein</topology>
    </subcellularLocation>
</comment>
<evidence type="ECO:0000313" key="5">
    <source>
        <dbReference type="EMBL" id="OQO08632.1"/>
    </source>
</evidence>
<feature type="transmembrane region" description="Helical" evidence="3">
    <location>
        <begin position="1213"/>
        <end position="1235"/>
    </location>
</feature>
<name>A0A1V8TBR2_9PEZI</name>
<dbReference type="InterPro" id="IPR020846">
    <property type="entry name" value="MFS_dom"/>
</dbReference>
<feature type="region of interest" description="Disordered" evidence="2">
    <location>
        <begin position="323"/>
        <end position="390"/>
    </location>
</feature>
<proteinExistence type="predicted"/>
<dbReference type="GO" id="GO:0022857">
    <property type="term" value="F:transmembrane transporter activity"/>
    <property type="evidence" value="ECO:0007669"/>
    <property type="project" value="InterPro"/>
</dbReference>
<feature type="transmembrane region" description="Helical" evidence="3">
    <location>
        <begin position="954"/>
        <end position="974"/>
    </location>
</feature>